<accession>A0ACD3A986</accession>
<keyword evidence="2" id="KW-1185">Reference proteome</keyword>
<dbReference type="Proteomes" id="UP000308600">
    <property type="component" value="Unassembled WGS sequence"/>
</dbReference>
<evidence type="ECO:0000313" key="2">
    <source>
        <dbReference type="Proteomes" id="UP000308600"/>
    </source>
</evidence>
<protein>
    <submittedName>
        <fullName evidence="1">Uncharacterized protein</fullName>
    </submittedName>
</protein>
<organism evidence="1 2">
    <name type="scientific">Pluteus cervinus</name>
    <dbReference type="NCBI Taxonomy" id="181527"/>
    <lineage>
        <taxon>Eukaryota</taxon>
        <taxon>Fungi</taxon>
        <taxon>Dikarya</taxon>
        <taxon>Basidiomycota</taxon>
        <taxon>Agaricomycotina</taxon>
        <taxon>Agaricomycetes</taxon>
        <taxon>Agaricomycetidae</taxon>
        <taxon>Agaricales</taxon>
        <taxon>Pluteineae</taxon>
        <taxon>Pluteaceae</taxon>
        <taxon>Pluteus</taxon>
    </lineage>
</organism>
<sequence>MEYSQKRPDTEKKEKKTRRRLRLSCVECTKRRQKCDRNYPCSLCVSRGVQHLCRWESVPVARPAPARPPENISRSASSHDSTIRELTARIATLEQALAHSNQNAIQLPTSPIETHSPVHPQQHHTPPYQHYQQHQDDKSTVMTYPTPVSNFASPPPASMNGAAMSLHQSPAATGSPDSCHGMTPPSFSPEPLGQTNGPNDAMINIKPLTQTMYDTTSTLAQLSISHHGEYIGRGSLICALHSISAGKTPRFLYAKSTDSTSISRESKAPFSAYPMSSGMEDLIRNIPPMVVSNALIQSFFTQVNWRFGVPDQWFLSACTQMWKVLQYPEARGYQINANWLSLFFAVLASTPPETLHFYHQQINQFHSGDTNRTLESIMDDFFACSVAARRLAEEEHLKQPSLSLMNSAADGTVLGCLAVPLLCCYLAERGRVSEAWKLAGNAIRNAEAVGMHRDPAWRQWQIMSEDERLLRRRAWWGLVIWDMLYSFLLGRPKMIRKEIFDVALPSLDDPDVNQDPFNLYQAVLIQLSGIVGEALEKCFSVEYPNCSVFFEVDQKFHQWGRHLPPQFQCEYDDNSSQQHSNNYEAGYLSTLARHRYTLHTWYLLIRMKLHIASITGQGRTPQRRSHIEESRRLCTVFAMDLIRLQCETWENALQRKTDSGYDLPGSHWFFEGCFALFEAAVALVTTLTRYPWPEKAGEAEQLIDRAVVVLTQVVRAEEGKKGEIARMAVEVLTSLANEHWWRARSPSHGSPSSLEDDPGVLLHPGMYNNHGQIATQLSSSAPPPPHPAQSVALIGDLASPGHAHAQLYHHHQWYAPSNYEPSLIAHHQPHPNTLRGVASATEDGGYDVDSSNKGAI</sequence>
<gene>
    <name evidence="1" type="ORF">BDN72DRAFT_397982</name>
</gene>
<evidence type="ECO:0000313" key="1">
    <source>
        <dbReference type="EMBL" id="TFK62248.1"/>
    </source>
</evidence>
<name>A0ACD3A986_9AGAR</name>
<dbReference type="EMBL" id="ML208595">
    <property type="protein sequence ID" value="TFK62248.1"/>
    <property type="molecule type" value="Genomic_DNA"/>
</dbReference>
<reference evidence="1 2" key="1">
    <citation type="journal article" date="2019" name="Nat. Ecol. Evol.">
        <title>Megaphylogeny resolves global patterns of mushroom evolution.</title>
        <authorList>
            <person name="Varga T."/>
            <person name="Krizsan K."/>
            <person name="Foldi C."/>
            <person name="Dima B."/>
            <person name="Sanchez-Garcia M."/>
            <person name="Sanchez-Ramirez S."/>
            <person name="Szollosi G.J."/>
            <person name="Szarkandi J.G."/>
            <person name="Papp V."/>
            <person name="Albert L."/>
            <person name="Andreopoulos W."/>
            <person name="Angelini C."/>
            <person name="Antonin V."/>
            <person name="Barry K.W."/>
            <person name="Bougher N.L."/>
            <person name="Buchanan P."/>
            <person name="Buyck B."/>
            <person name="Bense V."/>
            <person name="Catcheside P."/>
            <person name="Chovatia M."/>
            <person name="Cooper J."/>
            <person name="Damon W."/>
            <person name="Desjardin D."/>
            <person name="Finy P."/>
            <person name="Geml J."/>
            <person name="Haridas S."/>
            <person name="Hughes K."/>
            <person name="Justo A."/>
            <person name="Karasinski D."/>
            <person name="Kautmanova I."/>
            <person name="Kiss B."/>
            <person name="Kocsube S."/>
            <person name="Kotiranta H."/>
            <person name="LaButti K.M."/>
            <person name="Lechner B.E."/>
            <person name="Liimatainen K."/>
            <person name="Lipzen A."/>
            <person name="Lukacs Z."/>
            <person name="Mihaltcheva S."/>
            <person name="Morgado L.N."/>
            <person name="Niskanen T."/>
            <person name="Noordeloos M.E."/>
            <person name="Ohm R.A."/>
            <person name="Ortiz-Santana B."/>
            <person name="Ovrebo C."/>
            <person name="Racz N."/>
            <person name="Riley R."/>
            <person name="Savchenko A."/>
            <person name="Shiryaev A."/>
            <person name="Soop K."/>
            <person name="Spirin V."/>
            <person name="Szebenyi C."/>
            <person name="Tomsovsky M."/>
            <person name="Tulloss R.E."/>
            <person name="Uehling J."/>
            <person name="Grigoriev I.V."/>
            <person name="Vagvolgyi C."/>
            <person name="Papp T."/>
            <person name="Martin F.M."/>
            <person name="Miettinen O."/>
            <person name="Hibbett D.S."/>
            <person name="Nagy L.G."/>
        </authorList>
    </citation>
    <scope>NUCLEOTIDE SEQUENCE [LARGE SCALE GENOMIC DNA]</scope>
    <source>
        <strain evidence="1 2">NL-1719</strain>
    </source>
</reference>
<proteinExistence type="predicted"/>